<gene>
    <name evidence="2" type="ORF">CCHLO57077_00012191</name>
</gene>
<dbReference type="PANTHER" id="PTHR43157:SF31">
    <property type="entry name" value="PHOSPHATIDYLINOSITOL-GLYCAN BIOSYNTHESIS CLASS F PROTEIN"/>
    <property type="match status" value="1"/>
</dbReference>
<sequence length="364" mass="40016">TNCTRSTPTTSMPATQFDITPEERASPSAFIKRQLFGGAPVTLRANVNLQGQTAVVTGSNTGIGLECARQFLDLGLSRLVIAVRNVPSGETARKLLLEGRSPSEHQIDVWKLDLSHYDSIQSFVKQCETLDRLDIFVHNAGVSKGKFELNPVTGHEESVQTNHLSSALLSILVLPVIKERNPSDRPGKLVIVSSETASWSKFKEREMTPLLPTFDKPETFNQGEYGTRYWTSKLLGQFFVTELVKHVPPSTVVINMCNPGMCYGSSLMRDFAGTFSGVMIGIFFRVFGYSPSKGARSLTDAACNHGPESHGIYIEGGKLQPMAPLIYSSQETQTMEKVWTETLEELKFAGVHDIIKRLGNTLGG</sequence>
<dbReference type="InterPro" id="IPR002347">
    <property type="entry name" value="SDR_fam"/>
</dbReference>
<comment type="caution">
    <text evidence="2">The sequence shown here is derived from an EMBL/GenBank/DDBJ whole genome shotgun (WGS) entry which is preliminary data.</text>
</comment>
<protein>
    <submittedName>
        <fullName evidence="2">Uncharacterized protein</fullName>
    </submittedName>
</protein>
<dbReference type="SUPFAM" id="SSF51735">
    <property type="entry name" value="NAD(P)-binding Rossmann-fold domains"/>
    <property type="match status" value="1"/>
</dbReference>
<evidence type="ECO:0000256" key="1">
    <source>
        <dbReference type="ARBA" id="ARBA00023002"/>
    </source>
</evidence>
<proteinExistence type="predicted"/>
<evidence type="ECO:0000313" key="2">
    <source>
        <dbReference type="EMBL" id="CAI6094733.1"/>
    </source>
</evidence>
<evidence type="ECO:0000313" key="3">
    <source>
        <dbReference type="Proteomes" id="UP001160390"/>
    </source>
</evidence>
<feature type="non-terminal residue" evidence="2">
    <location>
        <position position="1"/>
    </location>
</feature>
<dbReference type="Proteomes" id="UP001160390">
    <property type="component" value="Unassembled WGS sequence"/>
</dbReference>
<keyword evidence="3" id="KW-1185">Reference proteome</keyword>
<dbReference type="InterPro" id="IPR036291">
    <property type="entry name" value="NAD(P)-bd_dom_sf"/>
</dbReference>
<keyword evidence="1" id="KW-0560">Oxidoreductase</keyword>
<name>A0AA35MCP2_9HYPO</name>
<dbReference type="Gene3D" id="3.40.50.720">
    <property type="entry name" value="NAD(P)-binding Rossmann-like Domain"/>
    <property type="match status" value="1"/>
</dbReference>
<dbReference type="GO" id="GO:0016491">
    <property type="term" value="F:oxidoreductase activity"/>
    <property type="evidence" value="ECO:0007669"/>
    <property type="project" value="UniProtKB-KW"/>
</dbReference>
<dbReference type="Pfam" id="PF00106">
    <property type="entry name" value="adh_short"/>
    <property type="match status" value="1"/>
</dbReference>
<dbReference type="PANTHER" id="PTHR43157">
    <property type="entry name" value="PHOSPHATIDYLINOSITOL-GLYCAN BIOSYNTHESIS CLASS F PROTEIN-RELATED"/>
    <property type="match status" value="1"/>
</dbReference>
<dbReference type="PRINTS" id="PR00081">
    <property type="entry name" value="GDHRDH"/>
</dbReference>
<reference evidence="2" key="1">
    <citation type="submission" date="2023-01" db="EMBL/GenBank/DDBJ databases">
        <authorList>
            <person name="Piombo E."/>
        </authorList>
    </citation>
    <scope>NUCLEOTIDE SEQUENCE</scope>
</reference>
<dbReference type="AlphaFoldDB" id="A0AA35MCP2"/>
<accession>A0AA35MCP2</accession>
<organism evidence="2 3">
    <name type="scientific">Clonostachys chloroleuca</name>
    <dbReference type="NCBI Taxonomy" id="1926264"/>
    <lineage>
        <taxon>Eukaryota</taxon>
        <taxon>Fungi</taxon>
        <taxon>Dikarya</taxon>
        <taxon>Ascomycota</taxon>
        <taxon>Pezizomycotina</taxon>
        <taxon>Sordariomycetes</taxon>
        <taxon>Hypocreomycetidae</taxon>
        <taxon>Hypocreales</taxon>
        <taxon>Bionectriaceae</taxon>
        <taxon>Clonostachys</taxon>
    </lineage>
</organism>
<dbReference type="EMBL" id="CABFNP030001260">
    <property type="protein sequence ID" value="CAI6094733.1"/>
    <property type="molecule type" value="Genomic_DNA"/>
</dbReference>